<organism evidence="3 4">
    <name type="scientific">Vitis vinifera</name>
    <name type="common">Grape</name>
    <dbReference type="NCBI Taxonomy" id="29760"/>
    <lineage>
        <taxon>Eukaryota</taxon>
        <taxon>Viridiplantae</taxon>
        <taxon>Streptophyta</taxon>
        <taxon>Embryophyta</taxon>
        <taxon>Tracheophyta</taxon>
        <taxon>Spermatophyta</taxon>
        <taxon>Magnoliopsida</taxon>
        <taxon>eudicotyledons</taxon>
        <taxon>Gunneridae</taxon>
        <taxon>Pentapetalae</taxon>
        <taxon>rosids</taxon>
        <taxon>Vitales</taxon>
        <taxon>Vitaceae</taxon>
        <taxon>Viteae</taxon>
        <taxon>Vitis</taxon>
    </lineage>
</organism>
<evidence type="ECO:0000313" key="3">
    <source>
        <dbReference type="EMBL" id="RVW80529.1"/>
    </source>
</evidence>
<evidence type="ECO:0000256" key="1">
    <source>
        <dbReference type="SAM" id="MobiDB-lite"/>
    </source>
</evidence>
<dbReference type="Pfam" id="PF14223">
    <property type="entry name" value="Retrotran_gag_2"/>
    <property type="match status" value="1"/>
</dbReference>
<reference evidence="3 4" key="1">
    <citation type="journal article" date="2018" name="PLoS Genet.">
        <title>Population sequencing reveals clonal diversity and ancestral inbreeding in the grapevine cultivar Chardonnay.</title>
        <authorList>
            <person name="Roach M.J."/>
            <person name="Johnson D.L."/>
            <person name="Bohlmann J."/>
            <person name="van Vuuren H.J."/>
            <person name="Jones S.J."/>
            <person name="Pretorius I.S."/>
            <person name="Schmidt S.A."/>
            <person name="Borneman A.R."/>
        </authorList>
    </citation>
    <scope>NUCLEOTIDE SEQUENCE [LARGE SCALE GENOMIC DNA]</scope>
    <source>
        <strain evidence="4">cv. Chardonnay</strain>
        <tissue evidence="3">Leaf</tissue>
    </source>
</reference>
<gene>
    <name evidence="3" type="primary">RE1_2579</name>
    <name evidence="3" type="ORF">CK203_052869</name>
</gene>
<feature type="compositionally biased region" description="Low complexity" evidence="1">
    <location>
        <begin position="509"/>
        <end position="528"/>
    </location>
</feature>
<dbReference type="Pfam" id="PF07727">
    <property type="entry name" value="RVT_2"/>
    <property type="match status" value="1"/>
</dbReference>
<dbReference type="CDD" id="cd09272">
    <property type="entry name" value="RNase_HI_RT_Ty1"/>
    <property type="match status" value="1"/>
</dbReference>
<evidence type="ECO:0000313" key="4">
    <source>
        <dbReference type="Proteomes" id="UP000288805"/>
    </source>
</evidence>
<comment type="caution">
    <text evidence="3">The sequence shown here is derived from an EMBL/GenBank/DDBJ whole genome shotgun (WGS) entry which is preliminary data.</text>
</comment>
<dbReference type="InterPro" id="IPR013103">
    <property type="entry name" value="RVT_2"/>
</dbReference>
<dbReference type="InterPro" id="IPR043502">
    <property type="entry name" value="DNA/RNA_pol_sf"/>
</dbReference>
<dbReference type="PANTHER" id="PTHR11439">
    <property type="entry name" value="GAG-POL-RELATED RETROTRANSPOSON"/>
    <property type="match status" value="1"/>
</dbReference>
<name>A0A438H806_VITVI</name>
<dbReference type="Proteomes" id="UP000288805">
    <property type="component" value="Unassembled WGS sequence"/>
</dbReference>
<sequence length="1102" mass="122192">MTTPNGTPILPTTNESQLLTINTAAQSPLKLTSSNYLSWKIQFETLFIGYDLLGYIDESKPCPAKTLTTNNVDTLNPAYTLWIRQDQLILNALIGSLSPTIISFIARANTSREAWTILANTYAKPSRGRIKQIKNLLKNPNKGTMTVTDFLHSVRARTDELAILGAPMEEEDLIEKILDGLGDEYKELVRAVQARDTSISFDELHEKLLSFEASLLANTKSEVNLPITANPTNRNNPMNTNWRPHKTNTNWRPNHSNSPGNTGWHPPATFPTCPPMAPTQELHLAPTALHPVHTRGSAKSVAFKVTLPRDAHLSNLYQSNLPLQLDSGASHHVTTDLNNLSLHAPYTGSNDVMIGDGTGLLISHTGSASLPSSTTTFTLNDVLYDLRTGAILLTDNTKDGVYEWPAAQLASSPILAFSHSAYLCLDSSTSKLYVSRHVQFVESVFPYTSLHTTLPRPNSTTISTWIPPVLSVSTPTSSQQEAITPSAASSQGLPLFETTSPPVALFPHQASSAPQPSSQPSLTTTEPQIPIPPPTQHRMTTRSKNNITKPIQKLNLHTHKPTFQTTTPLSISQALKDQNWRQAMSEEYDALVRNGTWELVPPKDITNLVGCKWIFRIKRNSNGSIDRYKARLVAKGFHQRPGVDYHETFSPVVKPTTVRLVLSIAVSNGWSLRQLDVNNAFLQGRLSENVFMAQPPGFVYSDHPSYVCKLHKSIYGLKQAPRAWYHELRQFLLTSGFKNSHSDTSLFVLCSSNHVVYLLVYVDDIILTGNSDTLVSQFVDYLAQRFSLKDLGPLSYFLGVEVVPHRLGILLSQRRYIQDLLIRTNMADAKPVLTPLPTSSTAISLTSGNPLSDPTPYRAAVGSLQYLSLTRPDISFVVNRMAQFMHQPTFEHWVLVKRILRYLCGTLDKGLLLYRDSSIPLHGFSDSLHAFSDADWAGNKDDYSSTSAYLVYLGRNLVSWSSKKQQTVARSSTEAEYRSVAATTTELCWVGSLLSDLGINFTTSPVVYCDNVGATQLSSNPIFHSRMKHVAIDYHFIRDQVQSGLLRVAHVSSADQLVDLLTKPLPTYFSISAVTGQDWPLYSWPILRGHIEVVTISGLYQL</sequence>
<dbReference type="SUPFAM" id="SSF56672">
    <property type="entry name" value="DNA/RNA polymerases"/>
    <property type="match status" value="1"/>
</dbReference>
<dbReference type="AlphaFoldDB" id="A0A438H806"/>
<evidence type="ECO:0000259" key="2">
    <source>
        <dbReference type="Pfam" id="PF07727"/>
    </source>
</evidence>
<dbReference type="EMBL" id="QGNW01000265">
    <property type="protein sequence ID" value="RVW80529.1"/>
    <property type="molecule type" value="Genomic_DNA"/>
</dbReference>
<dbReference type="PANTHER" id="PTHR11439:SF489">
    <property type="entry name" value="RNA-DIRECTED DNA POLYMERASE"/>
    <property type="match status" value="1"/>
</dbReference>
<feature type="domain" description="Reverse transcriptase Ty1/copia-type" evidence="2">
    <location>
        <begin position="595"/>
        <end position="836"/>
    </location>
</feature>
<protein>
    <submittedName>
        <fullName evidence="3">Retrovirus-related Pol polyprotein from transposon RE1</fullName>
    </submittedName>
</protein>
<proteinExistence type="predicted"/>
<feature type="region of interest" description="Disordered" evidence="1">
    <location>
        <begin position="505"/>
        <end position="541"/>
    </location>
</feature>
<accession>A0A438H806</accession>